<evidence type="ECO:0000313" key="1">
    <source>
        <dbReference type="EMBL" id="TPV30305.1"/>
    </source>
</evidence>
<accession>A0ABY2ZBL9</accession>
<dbReference type="EMBL" id="VHJB01000089">
    <property type="protein sequence ID" value="TPV30305.1"/>
    <property type="molecule type" value="Genomic_DNA"/>
</dbReference>
<evidence type="ECO:0000313" key="2">
    <source>
        <dbReference type="Proteomes" id="UP000315469"/>
    </source>
</evidence>
<reference evidence="1 2" key="1">
    <citation type="submission" date="2019-06" db="EMBL/GenBank/DDBJ databases">
        <title>Taxogenomics and systematics of the genus Pantoea.</title>
        <authorList>
            <person name="Tambong J.T."/>
        </authorList>
    </citation>
    <scope>NUCLEOTIDE SEQUENCE [LARGE SCALE GENOMIC DNA]</scope>
    <source>
        <strain evidence="1 2">LMG 24197</strain>
    </source>
</reference>
<protein>
    <submittedName>
        <fullName evidence="1">Uncharacterized protein</fullName>
    </submittedName>
</protein>
<sequence>MVKRYNYHPFYSVMASRCLKNWRFSGFSLKKEALEILFEISTCQPPRTPYNAPPLTRHNGLRSAGLSRFEIIRTSELSENKCLTDNAESVIYAARAAVNRGMLFNNLSDNLCGHSQD</sequence>
<organism evidence="1 2">
    <name type="scientific">Pantoea eucalypti</name>
    <dbReference type="NCBI Taxonomy" id="470933"/>
    <lineage>
        <taxon>Bacteria</taxon>
        <taxon>Pseudomonadati</taxon>
        <taxon>Pseudomonadota</taxon>
        <taxon>Gammaproteobacteria</taxon>
        <taxon>Enterobacterales</taxon>
        <taxon>Erwiniaceae</taxon>
        <taxon>Pantoea</taxon>
    </lineage>
</organism>
<name>A0ABY2ZBL9_9GAMM</name>
<comment type="caution">
    <text evidence="1">The sequence shown here is derived from an EMBL/GenBank/DDBJ whole genome shotgun (WGS) entry which is preliminary data.</text>
</comment>
<dbReference type="Proteomes" id="UP000315469">
    <property type="component" value="Unassembled WGS sequence"/>
</dbReference>
<proteinExistence type="predicted"/>
<gene>
    <name evidence="1" type="ORF">FJW02_19875</name>
</gene>
<keyword evidence="2" id="KW-1185">Reference proteome</keyword>